<dbReference type="SUPFAM" id="SSF53613">
    <property type="entry name" value="Ribokinase-like"/>
    <property type="match status" value="1"/>
</dbReference>
<dbReference type="AlphaFoldDB" id="A0A919RDZ5"/>
<evidence type="ECO:0000313" key="5">
    <source>
        <dbReference type="Proteomes" id="UP000606172"/>
    </source>
</evidence>
<protein>
    <submittedName>
        <fullName evidence="4">Ribokinase</fullName>
    </submittedName>
</protein>
<sequence>MSGENTANGGGRVVVVGNNTVDWVYRVRGPTGPNGKTRAESLTIHAGGQAANVAYNLAVLGGTVEYVGAFGDDDASAFTRRSLEKAGVGLDRCVVVPGCSAHHACVTVDTSTGTRSIVMYKDDRLRLGPGVVTGDLLKNAALIYLDNHEEVASLAAIELARDRRIPIVADLEEISEYTSAIIPGVDTLIAPKDVLERLAGESDPVRMTRVIQGLGPAAVVATAGAQGAFGLDGDGEVFHMASHRCAVRDTTGAGDAFHAAYVMAMLNGHDFRSRLRFAARVAAAKCGVDGPRLTPDAAALL</sequence>
<keyword evidence="2" id="KW-0418">Kinase</keyword>
<dbReference type="PROSITE" id="PS00584">
    <property type="entry name" value="PFKB_KINASES_2"/>
    <property type="match status" value="1"/>
</dbReference>
<feature type="domain" description="Carbohydrate kinase PfkB" evidence="3">
    <location>
        <begin position="12"/>
        <end position="292"/>
    </location>
</feature>
<dbReference type="InterPro" id="IPR029056">
    <property type="entry name" value="Ribokinase-like"/>
</dbReference>
<dbReference type="InterPro" id="IPR011611">
    <property type="entry name" value="PfkB_dom"/>
</dbReference>
<evidence type="ECO:0000256" key="1">
    <source>
        <dbReference type="ARBA" id="ARBA00022679"/>
    </source>
</evidence>
<keyword evidence="1" id="KW-0808">Transferase</keyword>
<dbReference type="PANTHER" id="PTHR10584">
    <property type="entry name" value="SUGAR KINASE"/>
    <property type="match status" value="1"/>
</dbReference>
<dbReference type="PANTHER" id="PTHR10584:SF157">
    <property type="entry name" value="SULFOFRUCTOSE KINASE"/>
    <property type="match status" value="1"/>
</dbReference>
<dbReference type="GO" id="GO:0016301">
    <property type="term" value="F:kinase activity"/>
    <property type="evidence" value="ECO:0007669"/>
    <property type="project" value="UniProtKB-KW"/>
</dbReference>
<dbReference type="EMBL" id="BOOW01000004">
    <property type="protein sequence ID" value="GII90131.1"/>
    <property type="molecule type" value="Genomic_DNA"/>
</dbReference>
<dbReference type="Pfam" id="PF00294">
    <property type="entry name" value="PfkB"/>
    <property type="match status" value="1"/>
</dbReference>
<name>A0A919RDZ5_9ACTN</name>
<dbReference type="Proteomes" id="UP000606172">
    <property type="component" value="Unassembled WGS sequence"/>
</dbReference>
<dbReference type="PROSITE" id="PS00583">
    <property type="entry name" value="PFKB_KINASES_1"/>
    <property type="match status" value="1"/>
</dbReference>
<dbReference type="GO" id="GO:0005829">
    <property type="term" value="C:cytosol"/>
    <property type="evidence" value="ECO:0007669"/>
    <property type="project" value="TreeGrafter"/>
</dbReference>
<evidence type="ECO:0000313" key="4">
    <source>
        <dbReference type="EMBL" id="GII90131.1"/>
    </source>
</evidence>
<dbReference type="RefSeq" id="WP_204020309.1">
    <property type="nucleotide sequence ID" value="NZ_BOOW01000004.1"/>
</dbReference>
<reference evidence="4" key="1">
    <citation type="submission" date="2021-01" db="EMBL/GenBank/DDBJ databases">
        <title>Whole genome shotgun sequence of Sinosporangium siamense NBRC 109515.</title>
        <authorList>
            <person name="Komaki H."/>
            <person name="Tamura T."/>
        </authorList>
    </citation>
    <scope>NUCLEOTIDE SEQUENCE</scope>
    <source>
        <strain evidence="4">NBRC 109515</strain>
    </source>
</reference>
<evidence type="ECO:0000259" key="3">
    <source>
        <dbReference type="Pfam" id="PF00294"/>
    </source>
</evidence>
<dbReference type="Gene3D" id="3.40.1190.20">
    <property type="match status" value="1"/>
</dbReference>
<dbReference type="InterPro" id="IPR002173">
    <property type="entry name" value="Carboh/pur_kinase_PfkB_CS"/>
</dbReference>
<evidence type="ECO:0000256" key="2">
    <source>
        <dbReference type="ARBA" id="ARBA00022777"/>
    </source>
</evidence>
<comment type="caution">
    <text evidence="4">The sequence shown here is derived from an EMBL/GenBank/DDBJ whole genome shotgun (WGS) entry which is preliminary data.</text>
</comment>
<proteinExistence type="predicted"/>
<organism evidence="4 5">
    <name type="scientific">Sinosporangium siamense</name>
    <dbReference type="NCBI Taxonomy" id="1367973"/>
    <lineage>
        <taxon>Bacteria</taxon>
        <taxon>Bacillati</taxon>
        <taxon>Actinomycetota</taxon>
        <taxon>Actinomycetes</taxon>
        <taxon>Streptosporangiales</taxon>
        <taxon>Streptosporangiaceae</taxon>
        <taxon>Sinosporangium</taxon>
    </lineage>
</organism>
<keyword evidence="5" id="KW-1185">Reference proteome</keyword>
<gene>
    <name evidence="4" type="ORF">Ssi02_03620</name>
</gene>
<accession>A0A919RDZ5</accession>